<dbReference type="GO" id="GO:0003746">
    <property type="term" value="F:translation elongation factor activity"/>
    <property type="evidence" value="ECO:0007669"/>
    <property type="project" value="UniProtKB-UniRule"/>
</dbReference>
<sequence length="243" mass="28730">SLQWIFHFNHANGEALAKKFKNAFRLYNTVMQQQKTVEVLKAFGTSFGAYKKPEEPKKKEEAKPKEAKKPEPKDDDEEDDVVVEFFFGLGDLRDRGRGKHYLRKFALMSLWLWARQRRGTKKRLKLRRPMSRMTTFMFMLLLFKMQFMTANLIRGWFQRMEHTRKYAFGIALIIGEDKVHDIVGLWIFRGKGLPEIVTDVEDTELFTWEEIPDVNAQKEQITDYLCWEGPTIPKPVLEGRCFK</sequence>
<keyword evidence="3" id="KW-1133">Transmembrane helix</keyword>
<organism evidence="5 6">
    <name type="scientific">Bodo saltans</name>
    <name type="common">Flagellated protozoan</name>
    <dbReference type="NCBI Taxonomy" id="75058"/>
    <lineage>
        <taxon>Eukaryota</taxon>
        <taxon>Discoba</taxon>
        <taxon>Euglenozoa</taxon>
        <taxon>Kinetoplastea</taxon>
        <taxon>Metakinetoplastina</taxon>
        <taxon>Eubodonida</taxon>
        <taxon>Bodonidae</taxon>
        <taxon>Bodo</taxon>
    </lineage>
</organism>
<feature type="compositionally biased region" description="Basic and acidic residues" evidence="2">
    <location>
        <begin position="53"/>
        <end position="72"/>
    </location>
</feature>
<reference evidence="6" key="1">
    <citation type="submission" date="2015-09" db="EMBL/GenBank/DDBJ databases">
        <authorList>
            <consortium name="Pathogen Informatics"/>
        </authorList>
    </citation>
    <scope>NUCLEOTIDE SEQUENCE [LARGE SCALE GENOMIC DNA]</scope>
    <source>
        <strain evidence="6">Lake Konstanz</strain>
    </source>
</reference>
<dbReference type="PROSITE" id="PS50040">
    <property type="entry name" value="EF1G_C"/>
    <property type="match status" value="1"/>
</dbReference>
<proteinExistence type="predicted"/>
<gene>
    <name evidence="5" type="ORF">BSAL_11165</name>
</gene>
<dbReference type="SMART" id="SM01183">
    <property type="entry name" value="EF1G"/>
    <property type="match status" value="1"/>
</dbReference>
<dbReference type="InterPro" id="IPR050802">
    <property type="entry name" value="EF-GSTs"/>
</dbReference>
<dbReference type="VEuPathDB" id="TriTrypDB:BSAL_11165"/>
<dbReference type="PANTHER" id="PTHR43986">
    <property type="entry name" value="ELONGATION FACTOR 1-GAMMA"/>
    <property type="match status" value="1"/>
</dbReference>
<keyword evidence="3" id="KW-0472">Membrane</keyword>
<dbReference type="PANTHER" id="PTHR43986:SF9">
    <property type="entry name" value="FACTOR 1 GAMMA, PUTATIVE-RELATED"/>
    <property type="match status" value="1"/>
</dbReference>
<evidence type="ECO:0000256" key="2">
    <source>
        <dbReference type="SAM" id="MobiDB-lite"/>
    </source>
</evidence>
<dbReference type="AlphaFoldDB" id="A0A0S4J873"/>
<keyword evidence="1 5" id="KW-0251">Elongation factor</keyword>
<feature type="domain" description="EF-1-gamma C-terminal" evidence="4">
    <location>
        <begin position="144"/>
        <end position="243"/>
    </location>
</feature>
<evidence type="ECO:0000259" key="4">
    <source>
        <dbReference type="PROSITE" id="PS50040"/>
    </source>
</evidence>
<evidence type="ECO:0000256" key="3">
    <source>
        <dbReference type="SAM" id="Phobius"/>
    </source>
</evidence>
<evidence type="ECO:0000313" key="5">
    <source>
        <dbReference type="EMBL" id="CUG87629.1"/>
    </source>
</evidence>
<name>A0A0S4J873_BODSA</name>
<dbReference type="InterPro" id="IPR036433">
    <property type="entry name" value="EF1B_G_C_sf"/>
</dbReference>
<feature type="region of interest" description="Disordered" evidence="2">
    <location>
        <begin position="53"/>
        <end position="76"/>
    </location>
</feature>
<dbReference type="GO" id="GO:0005737">
    <property type="term" value="C:cytoplasm"/>
    <property type="evidence" value="ECO:0007669"/>
    <property type="project" value="TreeGrafter"/>
</dbReference>
<dbReference type="InterPro" id="IPR001662">
    <property type="entry name" value="EF1B_G_C"/>
</dbReference>
<evidence type="ECO:0000256" key="1">
    <source>
        <dbReference type="PROSITE-ProRule" id="PRU00519"/>
    </source>
</evidence>
<keyword evidence="6" id="KW-1185">Reference proteome</keyword>
<feature type="non-terminal residue" evidence="5">
    <location>
        <position position="1"/>
    </location>
</feature>
<dbReference type="Gene3D" id="3.30.70.1010">
    <property type="entry name" value="Translation elongation factor EF1B, gamma chain, conserved domain"/>
    <property type="match status" value="1"/>
</dbReference>
<dbReference type="EMBL" id="CYKH01001561">
    <property type="protein sequence ID" value="CUG87629.1"/>
    <property type="molecule type" value="Genomic_DNA"/>
</dbReference>
<dbReference type="SUPFAM" id="SSF89942">
    <property type="entry name" value="eEF1-gamma domain"/>
    <property type="match status" value="1"/>
</dbReference>
<protein>
    <submittedName>
        <fullName evidence="5">Elongation factor 1, putative</fullName>
    </submittedName>
</protein>
<evidence type="ECO:0000313" key="6">
    <source>
        <dbReference type="Proteomes" id="UP000051952"/>
    </source>
</evidence>
<dbReference type="GO" id="GO:0005634">
    <property type="term" value="C:nucleus"/>
    <property type="evidence" value="ECO:0007669"/>
    <property type="project" value="TreeGrafter"/>
</dbReference>
<keyword evidence="1" id="KW-0648">Protein biosynthesis</keyword>
<dbReference type="OrthoDB" id="270150at2759"/>
<accession>A0A0S4J873</accession>
<keyword evidence="3" id="KW-0812">Transmembrane</keyword>
<feature type="transmembrane region" description="Helical" evidence="3">
    <location>
        <begin position="136"/>
        <end position="157"/>
    </location>
</feature>
<dbReference type="Pfam" id="PF00647">
    <property type="entry name" value="EF1G"/>
    <property type="match status" value="1"/>
</dbReference>
<dbReference type="Proteomes" id="UP000051952">
    <property type="component" value="Unassembled WGS sequence"/>
</dbReference>